<keyword evidence="6" id="KW-0695">RNA-directed DNA polymerase</keyword>
<keyword evidence="4" id="KW-0255">Endonuclease</keyword>
<evidence type="ECO:0000259" key="8">
    <source>
        <dbReference type="PROSITE" id="PS50879"/>
    </source>
</evidence>
<protein>
    <submittedName>
        <fullName evidence="10">Uncharacterized protein LOC132542431</fullName>
    </submittedName>
</protein>
<evidence type="ECO:0000313" key="10">
    <source>
        <dbReference type="RefSeq" id="XP_060061030.1"/>
    </source>
</evidence>
<reference evidence="10" key="1">
    <citation type="submission" date="2025-08" db="UniProtKB">
        <authorList>
            <consortium name="RefSeq"/>
        </authorList>
    </citation>
    <scope>IDENTIFICATION</scope>
</reference>
<dbReference type="InterPro" id="IPR012337">
    <property type="entry name" value="RNaseH-like_sf"/>
</dbReference>
<dbReference type="PROSITE" id="PS50879">
    <property type="entry name" value="RNASE_H_1"/>
    <property type="match status" value="1"/>
</dbReference>
<evidence type="ECO:0000256" key="1">
    <source>
        <dbReference type="ARBA" id="ARBA00022679"/>
    </source>
</evidence>
<keyword evidence="5" id="KW-0378">Hydrolase</keyword>
<dbReference type="InterPro" id="IPR002156">
    <property type="entry name" value="RNaseH_domain"/>
</dbReference>
<dbReference type="CDD" id="cd09273">
    <property type="entry name" value="RNase_HI_RT_Bel"/>
    <property type="match status" value="1"/>
</dbReference>
<evidence type="ECO:0000256" key="7">
    <source>
        <dbReference type="SAM" id="MobiDB-lite"/>
    </source>
</evidence>
<dbReference type="InterPro" id="IPR036397">
    <property type="entry name" value="RNaseH_sf"/>
</dbReference>
<dbReference type="GeneID" id="132542431"/>
<dbReference type="PANTHER" id="PTHR41694:SF5">
    <property type="entry name" value="RIBONUCLEASE H"/>
    <property type="match status" value="1"/>
</dbReference>
<feature type="domain" description="RNase H type-1" evidence="8">
    <location>
        <begin position="64"/>
        <end position="206"/>
    </location>
</feature>
<dbReference type="Gene3D" id="3.30.420.10">
    <property type="entry name" value="Ribonuclease H-like superfamily/Ribonuclease H"/>
    <property type="match status" value="1"/>
</dbReference>
<evidence type="ECO:0000313" key="9">
    <source>
        <dbReference type="Proteomes" id="UP001652624"/>
    </source>
</evidence>
<gene>
    <name evidence="10" type="primary">LOC132542431</name>
</gene>
<sequence>MTNSRVTHYQVLLLDPPCITFKQTAALNPATLLPIPEEDVTHDCGEILEALTSLRADLTDVPLPDAQETLYTDGSSFVEDGVRYAGAAVVTSQKVLWAKSLPQGTSAQKALTQALKWGTGKKVNTYTDSRYAFATVHVHGALYQERGLLMAGRKAIKHAPEIMALLAAVWGLEKVAFIHCKGHQKDDLEVSWGNRLADQKAQEAAQISGDPGPAGSGYSRRNHQR</sequence>
<accession>A0ABM3YIZ8</accession>
<keyword evidence="2" id="KW-0548">Nucleotidyltransferase</keyword>
<feature type="region of interest" description="Disordered" evidence="7">
    <location>
        <begin position="201"/>
        <end position="225"/>
    </location>
</feature>
<proteinExistence type="predicted"/>
<evidence type="ECO:0000256" key="2">
    <source>
        <dbReference type="ARBA" id="ARBA00022695"/>
    </source>
</evidence>
<evidence type="ECO:0000256" key="5">
    <source>
        <dbReference type="ARBA" id="ARBA00022801"/>
    </source>
</evidence>
<evidence type="ECO:0000256" key="4">
    <source>
        <dbReference type="ARBA" id="ARBA00022759"/>
    </source>
</evidence>
<evidence type="ECO:0000256" key="6">
    <source>
        <dbReference type="ARBA" id="ARBA00022918"/>
    </source>
</evidence>
<keyword evidence="3" id="KW-0540">Nuclease</keyword>
<organism evidence="9 10">
    <name type="scientific">Erinaceus europaeus</name>
    <name type="common">Western European hedgehog</name>
    <dbReference type="NCBI Taxonomy" id="9365"/>
    <lineage>
        <taxon>Eukaryota</taxon>
        <taxon>Metazoa</taxon>
        <taxon>Chordata</taxon>
        <taxon>Craniata</taxon>
        <taxon>Vertebrata</taxon>
        <taxon>Euteleostomi</taxon>
        <taxon>Mammalia</taxon>
        <taxon>Eutheria</taxon>
        <taxon>Laurasiatheria</taxon>
        <taxon>Eulipotyphla</taxon>
        <taxon>Erinaceidae</taxon>
        <taxon>Erinaceinae</taxon>
        <taxon>Erinaceus</taxon>
    </lineage>
</organism>
<evidence type="ECO:0000256" key="3">
    <source>
        <dbReference type="ARBA" id="ARBA00022722"/>
    </source>
</evidence>
<dbReference type="Pfam" id="PF00075">
    <property type="entry name" value="RNase_H"/>
    <property type="match status" value="1"/>
</dbReference>
<keyword evidence="1" id="KW-0808">Transferase</keyword>
<dbReference type="PANTHER" id="PTHR41694">
    <property type="entry name" value="ENDOGENOUS RETROVIRUS GROUP K MEMBER POL PROTEIN"/>
    <property type="match status" value="1"/>
</dbReference>
<name>A0ABM3YIZ8_ERIEU</name>
<dbReference type="RefSeq" id="XP_060061030.1">
    <property type="nucleotide sequence ID" value="XM_060205047.1"/>
</dbReference>
<dbReference type="SUPFAM" id="SSF53098">
    <property type="entry name" value="Ribonuclease H-like"/>
    <property type="match status" value="1"/>
</dbReference>
<keyword evidence="9" id="KW-1185">Reference proteome</keyword>
<dbReference type="Proteomes" id="UP001652624">
    <property type="component" value="Chromosome 13"/>
</dbReference>